<gene>
    <name evidence="2" type="ORF">LCGC14_2322400</name>
</gene>
<keyword evidence="1" id="KW-0812">Transmembrane</keyword>
<organism evidence="2">
    <name type="scientific">marine sediment metagenome</name>
    <dbReference type="NCBI Taxonomy" id="412755"/>
    <lineage>
        <taxon>unclassified sequences</taxon>
        <taxon>metagenomes</taxon>
        <taxon>ecological metagenomes</taxon>
    </lineage>
</organism>
<dbReference type="EMBL" id="LAZR01033207">
    <property type="protein sequence ID" value="KKL48749.1"/>
    <property type="molecule type" value="Genomic_DNA"/>
</dbReference>
<sequence>MRPSWIYSLKDEEFELRGCWARLWNNRHLGEFDQKMQVLFLRQLCKITTWLMIIGIGVFFSTCKLLTS</sequence>
<protein>
    <submittedName>
        <fullName evidence="2">Uncharacterized protein</fullName>
    </submittedName>
</protein>
<feature type="transmembrane region" description="Helical" evidence="1">
    <location>
        <begin position="44"/>
        <end position="67"/>
    </location>
</feature>
<comment type="caution">
    <text evidence="2">The sequence shown here is derived from an EMBL/GenBank/DDBJ whole genome shotgun (WGS) entry which is preliminary data.</text>
</comment>
<name>A0A0F9CI29_9ZZZZ</name>
<reference evidence="2" key="1">
    <citation type="journal article" date="2015" name="Nature">
        <title>Complex archaea that bridge the gap between prokaryotes and eukaryotes.</title>
        <authorList>
            <person name="Spang A."/>
            <person name="Saw J.H."/>
            <person name="Jorgensen S.L."/>
            <person name="Zaremba-Niedzwiedzka K."/>
            <person name="Martijn J."/>
            <person name="Lind A.E."/>
            <person name="van Eijk R."/>
            <person name="Schleper C."/>
            <person name="Guy L."/>
            <person name="Ettema T.J."/>
        </authorList>
    </citation>
    <scope>NUCLEOTIDE SEQUENCE</scope>
</reference>
<keyword evidence="1" id="KW-0472">Membrane</keyword>
<proteinExistence type="predicted"/>
<evidence type="ECO:0000313" key="2">
    <source>
        <dbReference type="EMBL" id="KKL48749.1"/>
    </source>
</evidence>
<accession>A0A0F9CI29</accession>
<keyword evidence="1" id="KW-1133">Transmembrane helix</keyword>
<dbReference type="AlphaFoldDB" id="A0A0F9CI29"/>
<evidence type="ECO:0000256" key="1">
    <source>
        <dbReference type="SAM" id="Phobius"/>
    </source>
</evidence>